<reference evidence="4" key="1">
    <citation type="journal article" date="2023" name="Insect Mol. Biol.">
        <title>Genome sequencing provides insights into the evolution of gene families encoding plant cell wall-degrading enzymes in longhorned beetles.</title>
        <authorList>
            <person name="Shin N.R."/>
            <person name="Okamura Y."/>
            <person name="Kirsch R."/>
            <person name="Pauchet Y."/>
        </authorList>
    </citation>
    <scope>NUCLEOTIDE SEQUENCE</scope>
    <source>
        <strain evidence="4">AMC_N1</strain>
    </source>
</reference>
<dbReference type="Pfam" id="PF05225">
    <property type="entry name" value="HTH_psq"/>
    <property type="match status" value="1"/>
</dbReference>
<evidence type="ECO:0000256" key="2">
    <source>
        <dbReference type="SAM" id="MobiDB-lite"/>
    </source>
</evidence>
<protein>
    <recommendedName>
        <fullName evidence="3">HTH psq-type domain-containing protein</fullName>
    </recommendedName>
</protein>
<dbReference type="Gene3D" id="1.10.10.60">
    <property type="entry name" value="Homeodomain-like"/>
    <property type="match status" value="1"/>
</dbReference>
<dbReference type="GO" id="GO:0003677">
    <property type="term" value="F:DNA binding"/>
    <property type="evidence" value="ECO:0007669"/>
    <property type="project" value="InterPro"/>
</dbReference>
<gene>
    <name evidence="4" type="ORF">NQ318_023489</name>
</gene>
<dbReference type="EMBL" id="JAPWTK010000056">
    <property type="protein sequence ID" value="KAJ8953372.1"/>
    <property type="molecule type" value="Genomic_DNA"/>
</dbReference>
<feature type="compositionally biased region" description="Basic and acidic residues" evidence="2">
    <location>
        <begin position="67"/>
        <end position="78"/>
    </location>
</feature>
<dbReference type="SUPFAM" id="SSF46689">
    <property type="entry name" value="Homeodomain-like"/>
    <property type="match status" value="1"/>
</dbReference>
<accession>A0AAV8YRB7</accession>
<dbReference type="AlphaFoldDB" id="A0AAV8YRB7"/>
<feature type="region of interest" description="Disordered" evidence="2">
    <location>
        <begin position="57"/>
        <end position="78"/>
    </location>
</feature>
<sequence>MSSGKKRPLHQYSEQALAAALESVKSGMPVREASRLHNFPKTTILDRVHGRIKVRKRKMGPSTVLTSEKEHQLAEWLK</sequence>
<evidence type="ECO:0000313" key="4">
    <source>
        <dbReference type="EMBL" id="KAJ8953372.1"/>
    </source>
</evidence>
<feature type="domain" description="HTH psq-type" evidence="3">
    <location>
        <begin position="14"/>
        <end position="53"/>
    </location>
</feature>
<organism evidence="4 5">
    <name type="scientific">Aromia moschata</name>
    <dbReference type="NCBI Taxonomy" id="1265417"/>
    <lineage>
        <taxon>Eukaryota</taxon>
        <taxon>Metazoa</taxon>
        <taxon>Ecdysozoa</taxon>
        <taxon>Arthropoda</taxon>
        <taxon>Hexapoda</taxon>
        <taxon>Insecta</taxon>
        <taxon>Pterygota</taxon>
        <taxon>Neoptera</taxon>
        <taxon>Endopterygota</taxon>
        <taxon>Coleoptera</taxon>
        <taxon>Polyphaga</taxon>
        <taxon>Cucujiformia</taxon>
        <taxon>Chrysomeloidea</taxon>
        <taxon>Cerambycidae</taxon>
        <taxon>Cerambycinae</taxon>
        <taxon>Callichromatini</taxon>
        <taxon>Aromia</taxon>
    </lineage>
</organism>
<dbReference type="GO" id="GO:0005634">
    <property type="term" value="C:nucleus"/>
    <property type="evidence" value="ECO:0007669"/>
    <property type="project" value="UniProtKB-SubCell"/>
</dbReference>
<comment type="subcellular location">
    <subcellularLocation>
        <location evidence="1">Nucleus</location>
    </subcellularLocation>
</comment>
<dbReference type="Proteomes" id="UP001162162">
    <property type="component" value="Unassembled WGS sequence"/>
</dbReference>
<comment type="caution">
    <text evidence="4">The sequence shown here is derived from an EMBL/GenBank/DDBJ whole genome shotgun (WGS) entry which is preliminary data.</text>
</comment>
<evidence type="ECO:0000259" key="3">
    <source>
        <dbReference type="Pfam" id="PF05225"/>
    </source>
</evidence>
<keyword evidence="5" id="KW-1185">Reference proteome</keyword>
<evidence type="ECO:0000256" key="1">
    <source>
        <dbReference type="ARBA" id="ARBA00004123"/>
    </source>
</evidence>
<evidence type="ECO:0000313" key="5">
    <source>
        <dbReference type="Proteomes" id="UP001162162"/>
    </source>
</evidence>
<proteinExistence type="predicted"/>
<name>A0AAV8YRB7_9CUCU</name>
<dbReference type="InterPro" id="IPR009057">
    <property type="entry name" value="Homeodomain-like_sf"/>
</dbReference>
<dbReference type="InterPro" id="IPR007889">
    <property type="entry name" value="HTH_Psq"/>
</dbReference>